<dbReference type="KEGG" id="rbc:BN938_2151"/>
<dbReference type="AlphaFoldDB" id="A0A060RDY7"/>
<dbReference type="STRING" id="1433126.BN938_2151"/>
<gene>
    <name evidence="2" type="ORF">BN938_2151</name>
</gene>
<protein>
    <recommendedName>
        <fullName evidence="1">Outer membrane protein beta-barrel domain-containing protein</fullName>
    </recommendedName>
</protein>
<feature type="domain" description="Outer membrane protein beta-barrel" evidence="1">
    <location>
        <begin position="19"/>
        <end position="161"/>
    </location>
</feature>
<evidence type="ECO:0000259" key="1">
    <source>
        <dbReference type="Pfam" id="PF13568"/>
    </source>
</evidence>
<proteinExistence type="predicted"/>
<dbReference type="EMBL" id="HG934468">
    <property type="protein sequence ID" value="CDN32224.1"/>
    <property type="molecule type" value="Genomic_DNA"/>
</dbReference>
<sequence length="187" mass="20971">MSLPSDARYLDQTTKSIGVELNFGNLILYSSGCFGVVSGMGLESNNFRFSNNITLGKDAQGRIIPIDYGEEYGVELSKSKLTTTYLNIPLLFQFNLSRARHNRGWISFGAVCGMKLQSYTKVKSCERGIEKNFNDQNISNFHLGFQVMVGYGHMGFMAKYYPQSIFKKDMGPNVQQVNVGLVFLLND</sequence>
<dbReference type="InterPro" id="IPR025665">
    <property type="entry name" value="Beta-barrel_OMP_2"/>
</dbReference>
<dbReference type="Pfam" id="PF13568">
    <property type="entry name" value="OMP_b-brl_2"/>
    <property type="match status" value="1"/>
</dbReference>
<accession>A0A060RDY7</accession>
<evidence type="ECO:0000313" key="3">
    <source>
        <dbReference type="Proteomes" id="UP000027616"/>
    </source>
</evidence>
<evidence type="ECO:0000313" key="2">
    <source>
        <dbReference type="EMBL" id="CDN32224.1"/>
    </source>
</evidence>
<reference evidence="2 3" key="1">
    <citation type="journal article" date="2015" name="Genome Announc.">
        <title>Complete Genome Sequence of the Novel Leech Symbiont Mucinivorans hirudinis M3T.</title>
        <authorList>
            <person name="Nelson M.C."/>
            <person name="Bomar L."/>
            <person name="Graf J."/>
        </authorList>
    </citation>
    <scope>NUCLEOTIDE SEQUENCE [LARGE SCALE GENOMIC DNA]</scope>
    <source>
        <strain evidence="3">M3</strain>
    </source>
</reference>
<organism evidence="2 3">
    <name type="scientific">Mucinivorans hirudinis</name>
    <dbReference type="NCBI Taxonomy" id="1433126"/>
    <lineage>
        <taxon>Bacteria</taxon>
        <taxon>Pseudomonadati</taxon>
        <taxon>Bacteroidota</taxon>
        <taxon>Bacteroidia</taxon>
        <taxon>Bacteroidales</taxon>
        <taxon>Rikenellaceae</taxon>
        <taxon>Mucinivorans</taxon>
    </lineage>
</organism>
<dbReference type="Proteomes" id="UP000027616">
    <property type="component" value="Chromosome I"/>
</dbReference>
<dbReference type="HOGENOM" id="CLU_1446170_0_0_10"/>
<name>A0A060RDY7_9BACT</name>
<keyword evidence="3" id="KW-1185">Reference proteome</keyword>
<dbReference type="eggNOG" id="ENOG5031UGH">
    <property type="taxonomic scope" value="Bacteria"/>
</dbReference>